<dbReference type="OrthoDB" id="8906042at2"/>
<dbReference type="AlphaFoldDB" id="A0A255GAI9"/>
<dbReference type="InterPro" id="IPR050366">
    <property type="entry name" value="BP-dependent_transpt_permease"/>
</dbReference>
<accession>A0A255GAI9</accession>
<evidence type="ECO:0000256" key="1">
    <source>
        <dbReference type="ARBA" id="ARBA00004651"/>
    </source>
</evidence>
<feature type="transmembrane region" description="Helical" evidence="7">
    <location>
        <begin position="78"/>
        <end position="102"/>
    </location>
</feature>
<evidence type="ECO:0000256" key="2">
    <source>
        <dbReference type="ARBA" id="ARBA00022448"/>
    </source>
</evidence>
<dbReference type="Pfam" id="PF12911">
    <property type="entry name" value="OppC_N"/>
    <property type="match status" value="1"/>
</dbReference>
<evidence type="ECO:0000313" key="9">
    <source>
        <dbReference type="EMBL" id="OYO12950.1"/>
    </source>
</evidence>
<dbReference type="GO" id="GO:0005886">
    <property type="term" value="C:plasma membrane"/>
    <property type="evidence" value="ECO:0007669"/>
    <property type="project" value="UniProtKB-SubCell"/>
</dbReference>
<protein>
    <submittedName>
        <fullName evidence="9">Peptide ABC transporter permease</fullName>
    </submittedName>
</protein>
<dbReference type="InterPro" id="IPR025966">
    <property type="entry name" value="OppC_N"/>
</dbReference>
<comment type="similarity">
    <text evidence="7">Belongs to the binding-protein-dependent transport system permease family.</text>
</comment>
<evidence type="ECO:0000256" key="7">
    <source>
        <dbReference type="RuleBase" id="RU363032"/>
    </source>
</evidence>
<sequence length="274" mass="29526">MRDTLRRLLTDPTGLLATVLLIPFLITALFAPLIAPYGADEMIALPLQPPSWTHLLGTDELGRDLFSRVVYATPTSMAFGLVATVVALAIGLPWGLLSGWYGGWFDLVSMRLTDAILAFPQIILAMAVIAVLGPSAPSIMIAIGVVQVPRFTRLVRAELLGLKNREFVQAADGFGASTGHLLRRSILPNLRSTIVVQFTLTFATAVLTEASLSYLGLGIQPPTPAWGSMLQTSRNFVEQSPGYGIFTGGVIFLAVLCFSLLGDGIRDVTDTRRR</sequence>
<feature type="transmembrane region" description="Helical" evidence="7">
    <location>
        <begin position="194"/>
        <end position="217"/>
    </location>
</feature>
<dbReference type="PANTHER" id="PTHR43386">
    <property type="entry name" value="OLIGOPEPTIDE TRANSPORT SYSTEM PERMEASE PROTEIN APPC"/>
    <property type="match status" value="1"/>
</dbReference>
<evidence type="ECO:0000256" key="5">
    <source>
        <dbReference type="ARBA" id="ARBA00022989"/>
    </source>
</evidence>
<dbReference type="EMBL" id="NMVO01000014">
    <property type="protein sequence ID" value="OYO12950.1"/>
    <property type="molecule type" value="Genomic_DNA"/>
</dbReference>
<dbReference type="PROSITE" id="PS50928">
    <property type="entry name" value="ABC_TM1"/>
    <property type="match status" value="1"/>
</dbReference>
<feature type="domain" description="ABC transmembrane type-1" evidence="8">
    <location>
        <begin position="73"/>
        <end position="262"/>
    </location>
</feature>
<feature type="transmembrane region" description="Helical" evidence="7">
    <location>
        <begin position="122"/>
        <end position="146"/>
    </location>
</feature>
<name>A0A255GAI9_9ACTN</name>
<feature type="transmembrane region" description="Helical" evidence="7">
    <location>
        <begin position="15"/>
        <end position="35"/>
    </location>
</feature>
<feature type="transmembrane region" description="Helical" evidence="7">
    <location>
        <begin position="243"/>
        <end position="265"/>
    </location>
</feature>
<dbReference type="Gene3D" id="1.10.3720.10">
    <property type="entry name" value="MetI-like"/>
    <property type="match status" value="1"/>
</dbReference>
<keyword evidence="10" id="KW-1185">Reference proteome</keyword>
<reference evidence="9 10" key="1">
    <citation type="submission" date="2017-07" db="EMBL/GenBank/DDBJ databases">
        <title>Draft whole genome sequences of clinical Proprionibacteriaceae strains.</title>
        <authorList>
            <person name="Bernier A.-M."/>
            <person name="Bernard K."/>
            <person name="Domingo M.-C."/>
        </authorList>
    </citation>
    <scope>NUCLEOTIDE SEQUENCE [LARGE SCALE GENOMIC DNA]</scope>
    <source>
        <strain evidence="9 10">NML 030167</strain>
    </source>
</reference>
<organism evidence="9 10">
    <name type="scientific">Enemella evansiae</name>
    <dbReference type="NCBI Taxonomy" id="2016499"/>
    <lineage>
        <taxon>Bacteria</taxon>
        <taxon>Bacillati</taxon>
        <taxon>Actinomycetota</taxon>
        <taxon>Actinomycetes</taxon>
        <taxon>Propionibacteriales</taxon>
        <taxon>Propionibacteriaceae</taxon>
        <taxon>Enemella</taxon>
    </lineage>
</organism>
<dbReference type="GO" id="GO:0055085">
    <property type="term" value="P:transmembrane transport"/>
    <property type="evidence" value="ECO:0007669"/>
    <property type="project" value="InterPro"/>
</dbReference>
<evidence type="ECO:0000256" key="3">
    <source>
        <dbReference type="ARBA" id="ARBA00022475"/>
    </source>
</evidence>
<dbReference type="RefSeq" id="WP_094405963.1">
    <property type="nucleotide sequence ID" value="NZ_NMVO01000014.1"/>
</dbReference>
<comment type="subcellular location">
    <subcellularLocation>
        <location evidence="1 7">Cell membrane</location>
        <topology evidence="1 7">Multi-pass membrane protein</topology>
    </subcellularLocation>
</comment>
<keyword evidence="2 7" id="KW-0813">Transport</keyword>
<dbReference type="Pfam" id="PF00528">
    <property type="entry name" value="BPD_transp_1"/>
    <property type="match status" value="1"/>
</dbReference>
<proteinExistence type="inferred from homology"/>
<dbReference type="SUPFAM" id="SSF161098">
    <property type="entry name" value="MetI-like"/>
    <property type="match status" value="1"/>
</dbReference>
<evidence type="ECO:0000256" key="6">
    <source>
        <dbReference type="ARBA" id="ARBA00023136"/>
    </source>
</evidence>
<dbReference type="InterPro" id="IPR035906">
    <property type="entry name" value="MetI-like_sf"/>
</dbReference>
<dbReference type="PANTHER" id="PTHR43386:SF1">
    <property type="entry name" value="D,D-DIPEPTIDE TRANSPORT SYSTEM PERMEASE PROTEIN DDPC-RELATED"/>
    <property type="match status" value="1"/>
</dbReference>
<gene>
    <name evidence="9" type="ORF">CGZ94_13800</name>
</gene>
<evidence type="ECO:0000256" key="4">
    <source>
        <dbReference type="ARBA" id="ARBA00022692"/>
    </source>
</evidence>
<comment type="caution">
    <text evidence="9">The sequence shown here is derived from an EMBL/GenBank/DDBJ whole genome shotgun (WGS) entry which is preliminary data.</text>
</comment>
<keyword evidence="5 7" id="KW-1133">Transmembrane helix</keyword>
<dbReference type="InterPro" id="IPR000515">
    <property type="entry name" value="MetI-like"/>
</dbReference>
<dbReference type="CDD" id="cd06261">
    <property type="entry name" value="TM_PBP2"/>
    <property type="match status" value="1"/>
</dbReference>
<evidence type="ECO:0000259" key="8">
    <source>
        <dbReference type="PROSITE" id="PS50928"/>
    </source>
</evidence>
<keyword evidence="4 7" id="KW-0812">Transmembrane</keyword>
<keyword evidence="3" id="KW-1003">Cell membrane</keyword>
<keyword evidence="6 7" id="KW-0472">Membrane</keyword>
<dbReference type="Proteomes" id="UP000215896">
    <property type="component" value="Unassembled WGS sequence"/>
</dbReference>
<evidence type="ECO:0000313" key="10">
    <source>
        <dbReference type="Proteomes" id="UP000215896"/>
    </source>
</evidence>